<evidence type="ECO:0000256" key="1">
    <source>
        <dbReference type="ARBA" id="ARBA00004651"/>
    </source>
</evidence>
<reference evidence="8 9" key="1">
    <citation type="submission" date="2011-11" db="EMBL/GenBank/DDBJ databases">
        <authorList>
            <person name="Weinstock G."/>
            <person name="Sodergren E."/>
            <person name="Clifton S."/>
            <person name="Fulton L."/>
            <person name="Fulton B."/>
            <person name="Courtney L."/>
            <person name="Fronick C."/>
            <person name="Harrison M."/>
            <person name="Strong C."/>
            <person name="Farmer C."/>
            <person name="Delahaunty K."/>
            <person name="Markovic C."/>
            <person name="Hall O."/>
            <person name="Minx P."/>
            <person name="Tomlinson C."/>
            <person name="Mitreva M."/>
            <person name="Hou S."/>
            <person name="Chen J."/>
            <person name="Wollam A."/>
            <person name="Pepin K.H."/>
            <person name="Johnson M."/>
            <person name="Bhonagiri V."/>
            <person name="Zhang X."/>
            <person name="Suruliraj S."/>
            <person name="Warren W."/>
            <person name="Chinwalla A."/>
            <person name="Mardis E.R."/>
            <person name="Wilson R.K."/>
        </authorList>
    </citation>
    <scope>NUCLEOTIDE SEQUENCE [LARGE SCALE GENOMIC DNA]</scope>
    <source>
        <strain evidence="8 9">YIT 11816</strain>
    </source>
</reference>
<dbReference type="HOGENOM" id="CLU_033863_21_2_4"/>
<dbReference type="GO" id="GO:0005886">
    <property type="term" value="C:plasma membrane"/>
    <property type="evidence" value="ECO:0007669"/>
    <property type="project" value="UniProtKB-SubCell"/>
</dbReference>
<name>H3KCK0_9BURK</name>
<feature type="transmembrane region" description="Helical" evidence="6">
    <location>
        <begin position="251"/>
        <end position="271"/>
    </location>
</feature>
<sequence length="319" mass="33980">MSLFQLRQSALLLITAFIWGCSFVAQSVGMDSVGPFTFTSGRMALGVIVLLPLIFWRRSRLPAPEAARRRSPEYKKNLLVGGGLCGLCLFGGESLQQFGLVFGTEVGKAGFITALYIVLVPLLGLFVGRRTTPLIWAGVATAVVGLWYLCIPPEGFTISAGDFFIFLCALVFSLHILVISFFVTKVDAVELSVTQFAVGSVTATIAMMLFEHPTWEGVLAAAIPILWAGVMSNGIAYTLQIVGQRGMNETVASLILSLESVVSVLAGWALLNEILNGRELFGCALMAVAVVLAQLPMPSKKTAKKAKKTAGAVAEAEGS</sequence>
<keyword evidence="9" id="KW-1185">Reference proteome</keyword>
<dbReference type="Pfam" id="PF00892">
    <property type="entry name" value="EamA"/>
    <property type="match status" value="2"/>
</dbReference>
<feature type="transmembrane region" description="Helical" evidence="6">
    <location>
        <begin position="163"/>
        <end position="184"/>
    </location>
</feature>
<feature type="transmembrane region" description="Helical" evidence="6">
    <location>
        <begin position="109"/>
        <end position="127"/>
    </location>
</feature>
<feature type="domain" description="EamA" evidence="7">
    <location>
        <begin position="11"/>
        <end position="148"/>
    </location>
</feature>
<evidence type="ECO:0000256" key="6">
    <source>
        <dbReference type="SAM" id="Phobius"/>
    </source>
</evidence>
<keyword evidence="4 6" id="KW-1133">Transmembrane helix</keyword>
<feature type="transmembrane region" description="Helical" evidence="6">
    <location>
        <begin position="277"/>
        <end position="295"/>
    </location>
</feature>
<keyword evidence="2" id="KW-1003">Cell membrane</keyword>
<feature type="transmembrane region" description="Helical" evidence="6">
    <location>
        <begin position="217"/>
        <end position="239"/>
    </location>
</feature>
<dbReference type="RefSeq" id="WP_008540962.1">
    <property type="nucleotide sequence ID" value="NZ_JH604880.1"/>
</dbReference>
<evidence type="ECO:0000259" key="7">
    <source>
        <dbReference type="Pfam" id="PF00892"/>
    </source>
</evidence>
<keyword evidence="3 6" id="KW-0812">Transmembrane</keyword>
<comment type="subcellular location">
    <subcellularLocation>
        <location evidence="1">Cell membrane</location>
        <topology evidence="1">Multi-pass membrane protein</topology>
    </subcellularLocation>
</comment>
<protein>
    <submittedName>
        <fullName evidence="8">Putative membrane protein</fullName>
    </submittedName>
</protein>
<dbReference type="InterPro" id="IPR051258">
    <property type="entry name" value="Diverse_Substrate_Transporter"/>
</dbReference>
<keyword evidence="5 6" id="KW-0472">Membrane</keyword>
<dbReference type="InterPro" id="IPR000620">
    <property type="entry name" value="EamA_dom"/>
</dbReference>
<dbReference type="EMBL" id="AFBQ01000053">
    <property type="protein sequence ID" value="EHY32146.1"/>
    <property type="molecule type" value="Genomic_DNA"/>
</dbReference>
<evidence type="ECO:0000313" key="9">
    <source>
        <dbReference type="Proteomes" id="UP000004956"/>
    </source>
</evidence>
<evidence type="ECO:0000313" key="8">
    <source>
        <dbReference type="EMBL" id="EHY32146.1"/>
    </source>
</evidence>
<dbReference type="OrthoDB" id="9804865at2"/>
<dbReference type="PANTHER" id="PTHR42920">
    <property type="entry name" value="OS03G0707200 PROTEIN-RELATED"/>
    <property type="match status" value="1"/>
</dbReference>
<dbReference type="SUPFAM" id="SSF103481">
    <property type="entry name" value="Multidrug resistance efflux transporter EmrE"/>
    <property type="match status" value="2"/>
</dbReference>
<feature type="transmembrane region" description="Helical" evidence="6">
    <location>
        <begin position="191"/>
        <end position="211"/>
    </location>
</feature>
<feature type="transmembrane region" description="Helical" evidence="6">
    <location>
        <begin position="77"/>
        <end position="97"/>
    </location>
</feature>
<feature type="transmembrane region" description="Helical" evidence="6">
    <location>
        <begin position="134"/>
        <end position="151"/>
    </location>
</feature>
<feature type="domain" description="EamA" evidence="7">
    <location>
        <begin position="160"/>
        <end position="292"/>
    </location>
</feature>
<comment type="caution">
    <text evidence="8">The sequence shown here is derived from an EMBL/GenBank/DDBJ whole genome shotgun (WGS) entry which is preliminary data.</text>
</comment>
<evidence type="ECO:0000256" key="2">
    <source>
        <dbReference type="ARBA" id="ARBA00022475"/>
    </source>
</evidence>
<accession>H3KCK0</accession>
<dbReference type="Proteomes" id="UP000004956">
    <property type="component" value="Unassembled WGS sequence"/>
</dbReference>
<evidence type="ECO:0000256" key="5">
    <source>
        <dbReference type="ARBA" id="ARBA00023136"/>
    </source>
</evidence>
<dbReference type="InterPro" id="IPR037185">
    <property type="entry name" value="EmrE-like"/>
</dbReference>
<dbReference type="PATRIC" id="fig|762967.3.peg.378"/>
<evidence type="ECO:0000256" key="4">
    <source>
        <dbReference type="ARBA" id="ARBA00022989"/>
    </source>
</evidence>
<feature type="transmembrane region" description="Helical" evidence="6">
    <location>
        <begin position="35"/>
        <end position="56"/>
    </location>
</feature>
<evidence type="ECO:0000256" key="3">
    <source>
        <dbReference type="ARBA" id="ARBA00022692"/>
    </source>
</evidence>
<dbReference type="AlphaFoldDB" id="H3KCK0"/>
<organism evidence="8 9">
    <name type="scientific">Sutterella parvirubra YIT 11816</name>
    <dbReference type="NCBI Taxonomy" id="762967"/>
    <lineage>
        <taxon>Bacteria</taxon>
        <taxon>Pseudomonadati</taxon>
        <taxon>Pseudomonadota</taxon>
        <taxon>Betaproteobacteria</taxon>
        <taxon>Burkholderiales</taxon>
        <taxon>Sutterellaceae</taxon>
        <taxon>Sutterella</taxon>
    </lineage>
</organism>
<proteinExistence type="predicted"/>
<gene>
    <name evidence="8" type="ORF">HMPREF9440_00452</name>
</gene>
<dbReference type="PANTHER" id="PTHR42920:SF5">
    <property type="entry name" value="EAMA DOMAIN-CONTAINING PROTEIN"/>
    <property type="match status" value="1"/>
</dbReference>